<proteinExistence type="predicted"/>
<dbReference type="SUPFAM" id="SSF46955">
    <property type="entry name" value="Putative DNA-binding domain"/>
    <property type="match status" value="1"/>
</dbReference>
<name>A0ABS5S6B9_9FLAO</name>
<dbReference type="Pfam" id="PF12728">
    <property type="entry name" value="HTH_17"/>
    <property type="match status" value="1"/>
</dbReference>
<comment type="caution">
    <text evidence="2">The sequence shown here is derived from an EMBL/GenBank/DDBJ whole genome shotgun (WGS) entry which is preliminary data.</text>
</comment>
<sequence>MSQKPTDGNESFGKKNRLLNDEELMTLFGVSKCSLYRWRKKEYLPFIKMGGTYYYSEKIINKMIEQQSHHNCIYRYKVKK</sequence>
<reference evidence="2 3" key="1">
    <citation type="submission" date="2021-05" db="EMBL/GenBank/DDBJ databases">
        <title>Aequorivita echinoideorum JCM 30378 genome.</title>
        <authorList>
            <person name="Zhang H."/>
            <person name="Li C."/>
        </authorList>
    </citation>
    <scope>NUCLEOTIDE SEQUENCE [LARGE SCALE GENOMIC DNA]</scope>
    <source>
        <strain evidence="2 3">JCM30378</strain>
    </source>
</reference>
<protein>
    <submittedName>
        <fullName evidence="2">Helix-turn-helix domain-containing protein</fullName>
    </submittedName>
</protein>
<feature type="domain" description="Helix-turn-helix" evidence="1">
    <location>
        <begin position="19"/>
        <end position="68"/>
    </location>
</feature>
<accession>A0ABS5S6B9</accession>
<evidence type="ECO:0000313" key="3">
    <source>
        <dbReference type="Proteomes" id="UP001297092"/>
    </source>
</evidence>
<dbReference type="Proteomes" id="UP001297092">
    <property type="component" value="Unassembled WGS sequence"/>
</dbReference>
<evidence type="ECO:0000259" key="1">
    <source>
        <dbReference type="Pfam" id="PF12728"/>
    </source>
</evidence>
<dbReference type="InterPro" id="IPR041657">
    <property type="entry name" value="HTH_17"/>
</dbReference>
<gene>
    <name evidence="2" type="ORF">KIV10_07280</name>
</gene>
<dbReference type="EMBL" id="JAHCTB010000003">
    <property type="protein sequence ID" value="MBT0607980.1"/>
    <property type="molecule type" value="Genomic_DNA"/>
</dbReference>
<organism evidence="2 3">
    <name type="scientific">Aequorivita echinoideorum</name>
    <dbReference type="NCBI Taxonomy" id="1549647"/>
    <lineage>
        <taxon>Bacteria</taxon>
        <taxon>Pseudomonadati</taxon>
        <taxon>Bacteroidota</taxon>
        <taxon>Flavobacteriia</taxon>
        <taxon>Flavobacteriales</taxon>
        <taxon>Flavobacteriaceae</taxon>
        <taxon>Aequorivita</taxon>
    </lineage>
</organism>
<keyword evidence="3" id="KW-1185">Reference proteome</keyword>
<dbReference type="InterPro" id="IPR009061">
    <property type="entry name" value="DNA-bd_dom_put_sf"/>
</dbReference>
<dbReference type="RefSeq" id="WP_214112864.1">
    <property type="nucleotide sequence ID" value="NZ_JAHCTB010000003.1"/>
</dbReference>
<evidence type="ECO:0000313" key="2">
    <source>
        <dbReference type="EMBL" id="MBT0607980.1"/>
    </source>
</evidence>